<evidence type="ECO:0000313" key="3">
    <source>
        <dbReference type="Proteomes" id="UP000284824"/>
    </source>
</evidence>
<dbReference type="AlphaFoldDB" id="A0A438M8V4"/>
<dbReference type="OrthoDB" id="3540846at2"/>
<accession>A0A438M8V4</accession>
<keyword evidence="3" id="KW-1185">Reference proteome</keyword>
<organism evidence="2 3">
    <name type="scientific">Nonomuraea polychroma</name>
    <dbReference type="NCBI Taxonomy" id="46176"/>
    <lineage>
        <taxon>Bacteria</taxon>
        <taxon>Bacillati</taxon>
        <taxon>Actinomycetota</taxon>
        <taxon>Actinomycetes</taxon>
        <taxon>Streptosporangiales</taxon>
        <taxon>Streptosporangiaceae</taxon>
        <taxon>Nonomuraea</taxon>
    </lineage>
</organism>
<reference evidence="2 3" key="1">
    <citation type="submission" date="2019-01" db="EMBL/GenBank/DDBJ databases">
        <title>Sequencing the genomes of 1000 actinobacteria strains.</title>
        <authorList>
            <person name="Klenk H.-P."/>
        </authorList>
    </citation>
    <scope>NUCLEOTIDE SEQUENCE [LARGE SCALE GENOMIC DNA]</scope>
    <source>
        <strain evidence="2 3">DSM 43925</strain>
    </source>
</reference>
<name>A0A438M8V4_9ACTN</name>
<dbReference type="Proteomes" id="UP000284824">
    <property type="component" value="Unassembled WGS sequence"/>
</dbReference>
<protein>
    <recommendedName>
        <fullName evidence="1">CATRA-Associated Small Protein domain-containing protein</fullName>
    </recommendedName>
</protein>
<gene>
    <name evidence="2" type="ORF">EDD27_4760</name>
</gene>
<dbReference type="RefSeq" id="WP_127934265.1">
    <property type="nucleotide sequence ID" value="NZ_SAUN01000001.1"/>
</dbReference>
<evidence type="ECO:0000259" key="1">
    <source>
        <dbReference type="Pfam" id="PF20271"/>
    </source>
</evidence>
<dbReference type="InterPro" id="IPR046924">
    <property type="entry name" value="CATASP"/>
</dbReference>
<comment type="caution">
    <text evidence="2">The sequence shown here is derived from an EMBL/GenBank/DDBJ whole genome shotgun (WGS) entry which is preliminary data.</text>
</comment>
<feature type="domain" description="CATRA-Associated Small Protein" evidence="1">
    <location>
        <begin position="4"/>
        <end position="84"/>
    </location>
</feature>
<evidence type="ECO:0000313" key="2">
    <source>
        <dbReference type="EMBL" id="RVX42140.1"/>
    </source>
</evidence>
<sequence length="92" mass="10002">MHGEAVELLRDALTWWTLPAVAWADVAVVIGRLESSGDVAAELGHLELAGPMRISTWYGDQPVVPMPEELRERVNELIHTLTLDAEDADGAG</sequence>
<dbReference type="Pfam" id="PF20271">
    <property type="entry name" value="CATASP"/>
    <property type="match status" value="1"/>
</dbReference>
<proteinExistence type="predicted"/>
<dbReference type="EMBL" id="SAUN01000001">
    <property type="protein sequence ID" value="RVX42140.1"/>
    <property type="molecule type" value="Genomic_DNA"/>
</dbReference>